<feature type="non-terminal residue" evidence="1">
    <location>
        <position position="1"/>
    </location>
</feature>
<accession>A0ACA9QBI3</accession>
<comment type="caution">
    <text evidence="1">The sequence shown here is derived from an EMBL/GenBank/DDBJ whole genome shotgun (WGS) entry which is preliminary data.</text>
</comment>
<evidence type="ECO:0000313" key="2">
    <source>
        <dbReference type="Proteomes" id="UP000789920"/>
    </source>
</evidence>
<dbReference type="Proteomes" id="UP000789920">
    <property type="component" value="Unassembled WGS sequence"/>
</dbReference>
<reference evidence="1" key="1">
    <citation type="submission" date="2021-06" db="EMBL/GenBank/DDBJ databases">
        <authorList>
            <person name="Kallberg Y."/>
            <person name="Tangrot J."/>
            <person name="Rosling A."/>
        </authorList>
    </citation>
    <scope>NUCLEOTIDE SEQUENCE</scope>
    <source>
        <strain evidence="1">MA461A</strain>
    </source>
</reference>
<sequence>DQQPLSVIADDGFIELMKKAIPNCKLPSKKAIKILLSQAFTYTKQQFMDKLSETLFYTRHLKKINLTTAKWDTIKDLLPILKPFTEATKFLEGSNYSMISFMFYIISILASDLASNDDDNSVMIDFESNATAFDDDIIYEDADEKIDEITNRTRQI</sequence>
<organism evidence="1 2">
    <name type="scientific">Racocetra persica</name>
    <dbReference type="NCBI Taxonomy" id="160502"/>
    <lineage>
        <taxon>Eukaryota</taxon>
        <taxon>Fungi</taxon>
        <taxon>Fungi incertae sedis</taxon>
        <taxon>Mucoromycota</taxon>
        <taxon>Glomeromycotina</taxon>
        <taxon>Glomeromycetes</taxon>
        <taxon>Diversisporales</taxon>
        <taxon>Gigasporaceae</taxon>
        <taxon>Racocetra</taxon>
    </lineage>
</organism>
<name>A0ACA9QBI3_9GLOM</name>
<proteinExistence type="predicted"/>
<dbReference type="EMBL" id="CAJVQC010027759">
    <property type="protein sequence ID" value="CAG8737382.1"/>
    <property type="molecule type" value="Genomic_DNA"/>
</dbReference>
<protein>
    <submittedName>
        <fullName evidence="1">29540_t:CDS:1</fullName>
    </submittedName>
</protein>
<keyword evidence="2" id="KW-1185">Reference proteome</keyword>
<evidence type="ECO:0000313" key="1">
    <source>
        <dbReference type="EMBL" id="CAG8737382.1"/>
    </source>
</evidence>
<gene>
    <name evidence="1" type="ORF">RPERSI_LOCUS12796</name>
</gene>